<dbReference type="GO" id="GO:0010181">
    <property type="term" value="F:FMN binding"/>
    <property type="evidence" value="ECO:0007669"/>
    <property type="project" value="TreeGrafter"/>
</dbReference>
<protein>
    <submittedName>
        <fullName evidence="3">NAD(P)H-dependent oxidoreductase</fullName>
        <ecNumber evidence="3">1.-.-.-</ecNumber>
    </submittedName>
</protein>
<dbReference type="Gene3D" id="3.40.50.360">
    <property type="match status" value="1"/>
</dbReference>
<gene>
    <name evidence="3" type="ORF">FTX54_010425</name>
</gene>
<dbReference type="PANTHER" id="PTHR30543">
    <property type="entry name" value="CHROMATE REDUCTASE"/>
    <property type="match status" value="1"/>
</dbReference>
<organism evidence="3 4">
    <name type="scientific">Alkalicoccus halolimnae</name>
    <dbReference type="NCBI Taxonomy" id="1667239"/>
    <lineage>
        <taxon>Bacteria</taxon>
        <taxon>Bacillati</taxon>
        <taxon>Bacillota</taxon>
        <taxon>Bacilli</taxon>
        <taxon>Bacillales</taxon>
        <taxon>Bacillaceae</taxon>
        <taxon>Alkalicoccus</taxon>
    </lineage>
</organism>
<dbReference type="EC" id="1.-.-.-" evidence="3"/>
<comment type="similarity">
    <text evidence="1">Belongs to the azoreductase type 2 family.</text>
</comment>
<dbReference type="SUPFAM" id="SSF52218">
    <property type="entry name" value="Flavoproteins"/>
    <property type="match status" value="1"/>
</dbReference>
<dbReference type="PANTHER" id="PTHR30543:SF21">
    <property type="entry name" value="NAD(P)H-DEPENDENT FMN REDUCTASE LOT6"/>
    <property type="match status" value="1"/>
</dbReference>
<keyword evidence="4" id="KW-1185">Reference proteome</keyword>
<sequence length="183" mass="20148">MNKKIIGFSGSLREASFNKTILAHMAEQDYEGLDIEIISLQDIPLFNGDEEEGGDPEAVAVFKQKIKEAEGLLIMTPEYSHGTPGVLKNALDWAGSMTNENVLYRKPVMIAGASPTKMGTGFSQAQLRQTLAACEAYPLQQPQVFINVVHKKIENGKLIDEGTIRFLETAAGAFYGWIDQLQK</sequence>
<proteinExistence type="inferred from homology"/>
<dbReference type="Proteomes" id="UP000321816">
    <property type="component" value="Chromosome"/>
</dbReference>
<evidence type="ECO:0000256" key="1">
    <source>
        <dbReference type="ARBA" id="ARBA00009428"/>
    </source>
</evidence>
<dbReference type="KEGG" id="ahal:FTX54_010425"/>
<dbReference type="InterPro" id="IPR029039">
    <property type="entry name" value="Flavoprotein-like_sf"/>
</dbReference>
<dbReference type="GO" id="GO:0016491">
    <property type="term" value="F:oxidoreductase activity"/>
    <property type="evidence" value="ECO:0007669"/>
    <property type="project" value="UniProtKB-KW"/>
</dbReference>
<evidence type="ECO:0000259" key="2">
    <source>
        <dbReference type="Pfam" id="PF03358"/>
    </source>
</evidence>
<accession>A0AAJ8LSN2</accession>
<keyword evidence="3" id="KW-0560">Oxidoreductase</keyword>
<dbReference type="RefSeq" id="WP_187254659.1">
    <property type="nucleotide sequence ID" value="NZ_CP144914.1"/>
</dbReference>
<dbReference type="InterPro" id="IPR005025">
    <property type="entry name" value="FMN_Rdtase-like_dom"/>
</dbReference>
<dbReference type="EMBL" id="CP144914">
    <property type="protein sequence ID" value="WWD78842.1"/>
    <property type="molecule type" value="Genomic_DNA"/>
</dbReference>
<dbReference type="InterPro" id="IPR050712">
    <property type="entry name" value="NAD(P)H-dep_reductase"/>
</dbReference>
<dbReference type="Pfam" id="PF03358">
    <property type="entry name" value="FMN_red"/>
    <property type="match status" value="1"/>
</dbReference>
<evidence type="ECO:0000313" key="3">
    <source>
        <dbReference type="EMBL" id="WWD78842.1"/>
    </source>
</evidence>
<evidence type="ECO:0000313" key="4">
    <source>
        <dbReference type="Proteomes" id="UP000321816"/>
    </source>
</evidence>
<dbReference type="GO" id="GO:0005829">
    <property type="term" value="C:cytosol"/>
    <property type="evidence" value="ECO:0007669"/>
    <property type="project" value="TreeGrafter"/>
</dbReference>
<feature type="domain" description="NADPH-dependent FMN reductase-like" evidence="2">
    <location>
        <begin position="4"/>
        <end position="148"/>
    </location>
</feature>
<dbReference type="AlphaFoldDB" id="A0AAJ8LSN2"/>
<name>A0AAJ8LSN2_9BACI</name>
<reference evidence="3 4" key="1">
    <citation type="submission" date="2024-01" db="EMBL/GenBank/DDBJ databases">
        <title>Complete Genome Sequence of Alkalicoccus halolimnae BZ-SZ-XJ29T, a Moderately Halophilic Bacterium Isolated from a Salt Lake.</title>
        <authorList>
            <person name="Zhao B."/>
        </authorList>
    </citation>
    <scope>NUCLEOTIDE SEQUENCE [LARGE SCALE GENOMIC DNA]</scope>
    <source>
        <strain evidence="3 4">BZ-SZ-XJ29</strain>
    </source>
</reference>